<evidence type="ECO:0000259" key="4">
    <source>
        <dbReference type="Pfam" id="PF08541"/>
    </source>
</evidence>
<feature type="domain" description="Beta-ketoacyl-[acyl-carrier-protein] synthase III C-terminal" evidence="4">
    <location>
        <begin position="538"/>
        <end position="618"/>
    </location>
</feature>
<keyword evidence="2" id="KW-0012">Acyltransferase</keyword>
<dbReference type="InterPro" id="IPR016039">
    <property type="entry name" value="Thiolase-like"/>
</dbReference>
<dbReference type="InterPro" id="IPR013751">
    <property type="entry name" value="ACP_syn_III_N"/>
</dbReference>
<dbReference type="Proteomes" id="UP001299970">
    <property type="component" value="Unassembled WGS sequence"/>
</dbReference>
<dbReference type="InterPro" id="IPR013747">
    <property type="entry name" value="ACP_syn_III_C"/>
</dbReference>
<keyword evidence="7" id="KW-1185">Reference proteome</keyword>
<dbReference type="EMBL" id="JAKXMK010000002">
    <property type="protein sequence ID" value="MCH6164397.1"/>
    <property type="molecule type" value="Genomic_DNA"/>
</dbReference>
<feature type="domain" description="Beta-ketoacyl-[acyl-carrier-protein] synthase III N-terminal" evidence="5">
    <location>
        <begin position="405"/>
        <end position="469"/>
    </location>
</feature>
<evidence type="ECO:0000313" key="6">
    <source>
        <dbReference type="EMBL" id="MCH6164397.1"/>
    </source>
</evidence>
<dbReference type="Gene3D" id="3.40.47.10">
    <property type="match status" value="1"/>
</dbReference>
<keyword evidence="6" id="KW-0614">Plasmid</keyword>
<sequence>MKPFVVNRHGRIVFPANVLGALDFSVLDTIDQFRAVIGRDFEAKAPTGTDILARVNSGEYPNRFALLRDLGQNLYWVNRYALPMFDKRPTRWRDMPRNRSDVFLPLLHPWEDADRKVAAVEQAYKELPAAWDADAEGRIFDLLFDVFRNKRHQATELPVIPPTVAEMTARPDSLTYVLHQHDPDYPVFRSGQIIDADEDVPELEALLRWAMVLHNQYPWAREHTALRPVSTIGDDDFVIALHPRSREVAAFIDRARAQGAEDAPVAFWSTGRTVTEARPPIRPYPPVRVGEAFAVLPKLEALSVVRGEHVCSNDDVIRNSCFSWSPMSAAEISAKTGIEQRRYSARPLEQLALDAARAALAHAGRAPEEIGAVLVATCTSDRLIPSTACWLSGELGILQTHASVDLVAACAGLPYGLAEAVRQLQEVRRPVLLVCVEKFSDKIGSIRTSRMIFGDGAAAIVVAPATADEAGDVQVLQTYASGPASEVNSIVWPNPEFDNDITVYGPEVKSLVRRYLAQMISELEEQSDPDSAGRSLLESIELIVPHQANKTMVVDLARKAGLKEEQLYFNIAEIGNVSAASIPIALYDAVRDGVITGPTRVFAPGFGAGAVGGYAVLTMDPAIAAPEPDEALADLPAPRTPPNPTSEDVRVAFGQ</sequence>
<comment type="caution">
    <text evidence="6">The sequence shown here is derived from an EMBL/GenBank/DDBJ whole genome shotgun (WGS) entry which is preliminary data.</text>
</comment>
<dbReference type="PANTHER" id="PTHR34069:SF2">
    <property type="entry name" value="BETA-KETOACYL-[ACYL-CARRIER-PROTEIN] SYNTHASE III"/>
    <property type="match status" value="1"/>
</dbReference>
<dbReference type="SUPFAM" id="SSF53901">
    <property type="entry name" value="Thiolase-like"/>
    <property type="match status" value="1"/>
</dbReference>
<feature type="region of interest" description="Disordered" evidence="3">
    <location>
        <begin position="627"/>
        <end position="655"/>
    </location>
</feature>
<reference evidence="6 7" key="1">
    <citation type="submission" date="2022-03" db="EMBL/GenBank/DDBJ databases">
        <title>Pseudonocardia alaer sp. nov., a novel actinomycete isolated from reed forest soil.</title>
        <authorList>
            <person name="Wang L."/>
        </authorList>
    </citation>
    <scope>NUCLEOTIDE SEQUENCE [LARGE SCALE GENOMIC DNA]</scope>
    <source>
        <strain evidence="6 7">Y-16303</strain>
        <plasmid evidence="6">unnamed</plasmid>
    </source>
</reference>
<gene>
    <name evidence="6" type="ORF">MMF94_01780</name>
</gene>
<dbReference type="RefSeq" id="WP_241034596.1">
    <property type="nucleotide sequence ID" value="NZ_JAKXMK010000002.1"/>
</dbReference>
<dbReference type="Pfam" id="PF08541">
    <property type="entry name" value="ACP_syn_III_C"/>
    <property type="match status" value="1"/>
</dbReference>
<evidence type="ECO:0000256" key="3">
    <source>
        <dbReference type="SAM" id="MobiDB-lite"/>
    </source>
</evidence>
<evidence type="ECO:0000313" key="7">
    <source>
        <dbReference type="Proteomes" id="UP001299970"/>
    </source>
</evidence>
<evidence type="ECO:0000256" key="2">
    <source>
        <dbReference type="ARBA" id="ARBA00023315"/>
    </source>
</evidence>
<geneLocation type="plasmid" evidence="6">
    <name>unnamed</name>
</geneLocation>
<evidence type="ECO:0000256" key="1">
    <source>
        <dbReference type="ARBA" id="ARBA00022679"/>
    </source>
</evidence>
<keyword evidence="1" id="KW-0808">Transferase</keyword>
<evidence type="ECO:0000259" key="5">
    <source>
        <dbReference type="Pfam" id="PF08545"/>
    </source>
</evidence>
<dbReference type="PANTHER" id="PTHR34069">
    <property type="entry name" value="3-OXOACYL-[ACYL-CARRIER-PROTEIN] SYNTHASE 3"/>
    <property type="match status" value="1"/>
</dbReference>
<organism evidence="6 7">
    <name type="scientific">Pseudonocardia alaniniphila</name>
    <dbReference type="NCBI Taxonomy" id="75291"/>
    <lineage>
        <taxon>Bacteria</taxon>
        <taxon>Bacillati</taxon>
        <taxon>Actinomycetota</taxon>
        <taxon>Actinomycetes</taxon>
        <taxon>Pseudonocardiales</taxon>
        <taxon>Pseudonocardiaceae</taxon>
        <taxon>Pseudonocardia</taxon>
    </lineage>
</organism>
<protein>
    <submittedName>
        <fullName evidence="6">Ketoacyl-ACP synthase III</fullName>
    </submittedName>
</protein>
<name>A0ABS9T796_9PSEU</name>
<accession>A0ABS9T796</accession>
<proteinExistence type="predicted"/>
<dbReference type="Pfam" id="PF08545">
    <property type="entry name" value="ACP_syn_III"/>
    <property type="match status" value="1"/>
</dbReference>